<dbReference type="Proteomes" id="UP000316706">
    <property type="component" value="Unassembled WGS sequence"/>
</dbReference>
<protein>
    <submittedName>
        <fullName evidence="1">Uncharacterized protein</fullName>
    </submittedName>
</protein>
<evidence type="ECO:0000313" key="1">
    <source>
        <dbReference type="EMBL" id="TQM67343.1"/>
    </source>
</evidence>
<sequence length="66" mass="6569">MTAAAAEHGRPAGPGAVRAGFLAGAGRAQGVRDAAGQVISFDSWRFMSITIAVMTAMVRSGCGTGS</sequence>
<comment type="caution">
    <text evidence="1">The sequence shown here is derived from an EMBL/GenBank/DDBJ whole genome shotgun (WGS) entry which is preliminary data.</text>
</comment>
<reference evidence="1 2" key="1">
    <citation type="submission" date="2019-06" db="EMBL/GenBank/DDBJ databases">
        <title>Sequencing the genomes of 1000 actinobacteria strains.</title>
        <authorList>
            <person name="Klenk H.-P."/>
        </authorList>
    </citation>
    <scope>NUCLEOTIDE SEQUENCE [LARGE SCALE GENOMIC DNA]</scope>
    <source>
        <strain evidence="1 2">DSM 45043</strain>
    </source>
</reference>
<proteinExistence type="predicted"/>
<name>A0A543I9V1_9ACTN</name>
<evidence type="ECO:0000313" key="2">
    <source>
        <dbReference type="Proteomes" id="UP000316706"/>
    </source>
</evidence>
<organism evidence="1 2">
    <name type="scientific">Actinomadura hallensis</name>
    <dbReference type="NCBI Taxonomy" id="337895"/>
    <lineage>
        <taxon>Bacteria</taxon>
        <taxon>Bacillati</taxon>
        <taxon>Actinomycetota</taxon>
        <taxon>Actinomycetes</taxon>
        <taxon>Streptosporangiales</taxon>
        <taxon>Thermomonosporaceae</taxon>
        <taxon>Actinomadura</taxon>
    </lineage>
</organism>
<dbReference type="EMBL" id="VFPO01000001">
    <property type="protein sequence ID" value="TQM67343.1"/>
    <property type="molecule type" value="Genomic_DNA"/>
</dbReference>
<dbReference type="AlphaFoldDB" id="A0A543I9V1"/>
<accession>A0A543I9V1</accession>
<keyword evidence="2" id="KW-1185">Reference proteome</keyword>
<gene>
    <name evidence="1" type="ORF">FHX41_0950</name>
</gene>